<proteinExistence type="predicted"/>
<evidence type="ECO:0000256" key="17">
    <source>
        <dbReference type="ARBA" id="ARBA00023180"/>
    </source>
</evidence>
<evidence type="ECO:0000256" key="1">
    <source>
        <dbReference type="ARBA" id="ARBA00004240"/>
    </source>
</evidence>
<evidence type="ECO:0000256" key="5">
    <source>
        <dbReference type="ARBA" id="ARBA00014116"/>
    </source>
</evidence>
<evidence type="ECO:0000256" key="18">
    <source>
        <dbReference type="ARBA" id="ARBA00023228"/>
    </source>
</evidence>
<protein>
    <recommendedName>
        <fullName evidence="5">Carboxypeptidase Q</fullName>
    </recommendedName>
    <alternativeName>
        <fullName evidence="20">Plasma glutamate carboxypeptidase</fullName>
    </alternativeName>
</protein>
<feature type="domain" description="Peptidase M28" evidence="22">
    <location>
        <begin position="261"/>
        <end position="454"/>
    </location>
</feature>
<name>A0ABU3BSJ9_9BACT</name>
<feature type="signal peptide" evidence="21">
    <location>
        <begin position="1"/>
        <end position="18"/>
    </location>
</feature>
<evidence type="ECO:0000256" key="12">
    <source>
        <dbReference type="ARBA" id="ARBA00022824"/>
    </source>
</evidence>
<evidence type="ECO:0000256" key="10">
    <source>
        <dbReference type="ARBA" id="ARBA00022729"/>
    </source>
</evidence>
<evidence type="ECO:0000259" key="22">
    <source>
        <dbReference type="Pfam" id="PF04389"/>
    </source>
</evidence>
<dbReference type="InterPro" id="IPR039866">
    <property type="entry name" value="CPQ"/>
</dbReference>
<keyword evidence="17" id="KW-0325">Glycoprotein</keyword>
<dbReference type="EMBL" id="JAVRHT010000025">
    <property type="protein sequence ID" value="MDT0632278.1"/>
    <property type="molecule type" value="Genomic_DNA"/>
</dbReference>
<dbReference type="RefSeq" id="WP_311664031.1">
    <property type="nucleotide sequence ID" value="NZ_JAVRHT010000025.1"/>
</dbReference>
<keyword evidence="8" id="KW-0645">Protease</keyword>
<evidence type="ECO:0000313" key="24">
    <source>
        <dbReference type="Proteomes" id="UP001267426"/>
    </source>
</evidence>
<comment type="subunit">
    <text evidence="19">Homodimer. The monomeric form is inactive while the homodimer is active.</text>
</comment>
<evidence type="ECO:0000256" key="8">
    <source>
        <dbReference type="ARBA" id="ARBA00022670"/>
    </source>
</evidence>
<keyword evidence="9" id="KW-0479">Metal-binding</keyword>
<evidence type="ECO:0000256" key="15">
    <source>
        <dbReference type="ARBA" id="ARBA00023049"/>
    </source>
</evidence>
<evidence type="ECO:0000256" key="16">
    <source>
        <dbReference type="ARBA" id="ARBA00023145"/>
    </source>
</evidence>
<evidence type="ECO:0000256" key="6">
    <source>
        <dbReference type="ARBA" id="ARBA00022525"/>
    </source>
</evidence>
<keyword evidence="18" id="KW-0458">Lysosome</keyword>
<dbReference type="Pfam" id="PF04389">
    <property type="entry name" value="Peptidase_M28"/>
    <property type="match status" value="1"/>
</dbReference>
<organism evidence="23 24">
    <name type="scientific">Rubrivirga litoralis</name>
    <dbReference type="NCBI Taxonomy" id="3075598"/>
    <lineage>
        <taxon>Bacteria</taxon>
        <taxon>Pseudomonadati</taxon>
        <taxon>Rhodothermota</taxon>
        <taxon>Rhodothermia</taxon>
        <taxon>Rhodothermales</taxon>
        <taxon>Rubricoccaceae</taxon>
        <taxon>Rubrivirga</taxon>
    </lineage>
</organism>
<gene>
    <name evidence="23" type="ORF">RM540_11020</name>
</gene>
<dbReference type="Gene3D" id="3.50.30.30">
    <property type="match status" value="1"/>
</dbReference>
<keyword evidence="10 21" id="KW-0732">Signal</keyword>
<keyword evidence="14" id="KW-0333">Golgi apparatus</keyword>
<dbReference type="PANTHER" id="PTHR12053:SF3">
    <property type="entry name" value="CARBOXYPEPTIDASE Q"/>
    <property type="match status" value="1"/>
</dbReference>
<evidence type="ECO:0000256" key="11">
    <source>
        <dbReference type="ARBA" id="ARBA00022801"/>
    </source>
</evidence>
<sequence>MRTVLAVLFLAAPLAAGAQSDPSAPYAEAADRIVEAALADSTAWERTAYVGDTFGHRLSGSAALEATIDWAIETMRADGLENVRGQPVDVPVWVRGDESAALVLPTGDRDLPMLGLGGSVATPPGGVEAEVLVVDSFEDLEARADEAAGRIVLFDVPFTTYGETVGYRTGGAVAAARAGAVASLVRSVGPVSLSTPHTGTMRYEDGVPRIPHAALTIEGAETLRRIQERFQQGRTAGRRGGRPVVRLTMNAETRPDARSRNVIGELVGREAPDETVVLGCHIDSWDVGQGAVDDMGGCAVTWEAVAVLARLGLRPRRTVRVVLWTNEENGLRGATAYRDSLGDDLSGIQLALESDSGVYEPVGFGYTGAPGGLETLRARVEPLVLALLADGTDAGPAGIVEGGGGADIGPMMRDGVPGLSLRTDNGRYFWVHHTAADTVDKLDPGHLARATAATAILAYVAAEMPERLPHGASAD</sequence>
<dbReference type="PANTHER" id="PTHR12053">
    <property type="entry name" value="PROTEASE FAMILY M28 PLASMA GLUTAMATE CARBOXYPEPTIDASE-RELATED"/>
    <property type="match status" value="1"/>
</dbReference>
<evidence type="ECO:0000256" key="14">
    <source>
        <dbReference type="ARBA" id="ARBA00023034"/>
    </source>
</evidence>
<keyword evidence="7" id="KW-0121">Carboxypeptidase</keyword>
<evidence type="ECO:0000256" key="20">
    <source>
        <dbReference type="ARBA" id="ARBA00033328"/>
    </source>
</evidence>
<evidence type="ECO:0000256" key="19">
    <source>
        <dbReference type="ARBA" id="ARBA00025833"/>
    </source>
</evidence>
<dbReference type="InterPro" id="IPR007484">
    <property type="entry name" value="Peptidase_M28"/>
</dbReference>
<evidence type="ECO:0000256" key="3">
    <source>
        <dbReference type="ARBA" id="ARBA00004555"/>
    </source>
</evidence>
<comment type="subcellular location">
    <subcellularLocation>
        <location evidence="1">Endoplasmic reticulum</location>
    </subcellularLocation>
    <subcellularLocation>
        <location evidence="3">Golgi apparatus</location>
    </subcellularLocation>
    <subcellularLocation>
        <location evidence="2">Lysosome</location>
    </subcellularLocation>
    <subcellularLocation>
        <location evidence="4">Secreted</location>
    </subcellularLocation>
</comment>
<dbReference type="SUPFAM" id="SSF53187">
    <property type="entry name" value="Zn-dependent exopeptidases"/>
    <property type="match status" value="1"/>
</dbReference>
<evidence type="ECO:0000256" key="9">
    <source>
        <dbReference type="ARBA" id="ARBA00022723"/>
    </source>
</evidence>
<keyword evidence="24" id="KW-1185">Reference proteome</keyword>
<evidence type="ECO:0000313" key="23">
    <source>
        <dbReference type="EMBL" id="MDT0632278.1"/>
    </source>
</evidence>
<keyword evidence="12" id="KW-0256">Endoplasmic reticulum</keyword>
<keyword evidence="6" id="KW-0964">Secreted</keyword>
<evidence type="ECO:0000256" key="21">
    <source>
        <dbReference type="SAM" id="SignalP"/>
    </source>
</evidence>
<comment type="caution">
    <text evidence="23">The sequence shown here is derived from an EMBL/GenBank/DDBJ whole genome shotgun (WGS) entry which is preliminary data.</text>
</comment>
<evidence type="ECO:0000256" key="4">
    <source>
        <dbReference type="ARBA" id="ARBA00004613"/>
    </source>
</evidence>
<dbReference type="Gene3D" id="3.40.630.10">
    <property type="entry name" value="Zn peptidases"/>
    <property type="match status" value="1"/>
</dbReference>
<keyword evidence="15" id="KW-0482">Metalloprotease</keyword>
<keyword evidence="11" id="KW-0378">Hydrolase</keyword>
<keyword evidence="13" id="KW-0862">Zinc</keyword>
<dbReference type="Proteomes" id="UP001267426">
    <property type="component" value="Unassembled WGS sequence"/>
</dbReference>
<reference evidence="23 24" key="1">
    <citation type="submission" date="2023-09" db="EMBL/GenBank/DDBJ databases">
        <authorList>
            <person name="Rey-Velasco X."/>
        </authorList>
    </citation>
    <scope>NUCLEOTIDE SEQUENCE [LARGE SCALE GENOMIC DNA]</scope>
    <source>
        <strain evidence="23 24">F394</strain>
    </source>
</reference>
<feature type="chain" id="PRO_5046825505" description="Carboxypeptidase Q" evidence="21">
    <location>
        <begin position="19"/>
        <end position="475"/>
    </location>
</feature>
<evidence type="ECO:0000256" key="7">
    <source>
        <dbReference type="ARBA" id="ARBA00022645"/>
    </source>
</evidence>
<keyword evidence="16" id="KW-0865">Zymogen</keyword>
<accession>A0ABU3BSJ9</accession>
<evidence type="ECO:0000256" key="2">
    <source>
        <dbReference type="ARBA" id="ARBA00004371"/>
    </source>
</evidence>
<evidence type="ECO:0000256" key="13">
    <source>
        <dbReference type="ARBA" id="ARBA00022833"/>
    </source>
</evidence>